<dbReference type="SUPFAM" id="SSF55307">
    <property type="entry name" value="Tubulin C-terminal domain-like"/>
    <property type="match status" value="1"/>
</dbReference>
<feature type="domain" description="Tubulin/FtsZ GTPase" evidence="10">
    <location>
        <begin position="48"/>
        <end position="247"/>
    </location>
</feature>
<dbReference type="InterPro" id="IPR037103">
    <property type="entry name" value="Tubulin/FtsZ-like_C"/>
</dbReference>
<dbReference type="InterPro" id="IPR000217">
    <property type="entry name" value="Tubulin"/>
</dbReference>
<dbReference type="Proteomes" id="UP000078348">
    <property type="component" value="Unassembled WGS sequence"/>
</dbReference>
<dbReference type="OrthoDB" id="10249382at2759"/>
<evidence type="ECO:0000313" key="12">
    <source>
        <dbReference type="EMBL" id="OAO17185.1"/>
    </source>
</evidence>
<dbReference type="SUPFAM" id="SSF52490">
    <property type="entry name" value="Tubulin nucleotide-binding domain-like"/>
    <property type="match status" value="1"/>
</dbReference>
<dbReference type="Gene3D" id="3.30.1330.20">
    <property type="entry name" value="Tubulin/FtsZ, C-terminal domain"/>
    <property type="match status" value="1"/>
</dbReference>
<keyword evidence="7 9" id="KW-0342">GTP-binding</keyword>
<dbReference type="GO" id="GO:0005874">
    <property type="term" value="C:microtubule"/>
    <property type="evidence" value="ECO:0007669"/>
    <property type="project" value="UniProtKB-KW"/>
</dbReference>
<evidence type="ECO:0000256" key="9">
    <source>
        <dbReference type="RuleBase" id="RU000352"/>
    </source>
</evidence>
<name>A0A196SJG3_BLAHN</name>
<dbReference type="PROSITE" id="PS00227">
    <property type="entry name" value="TUBULIN"/>
    <property type="match status" value="1"/>
</dbReference>
<evidence type="ECO:0000256" key="5">
    <source>
        <dbReference type="ARBA" id="ARBA00022701"/>
    </source>
</evidence>
<dbReference type="PRINTS" id="PR01164">
    <property type="entry name" value="GAMMATUBULIN"/>
</dbReference>
<keyword evidence="4" id="KW-0963">Cytoplasm</keyword>
<dbReference type="SMART" id="SM00865">
    <property type="entry name" value="Tubulin_C"/>
    <property type="match status" value="1"/>
</dbReference>
<dbReference type="PRINTS" id="PR01161">
    <property type="entry name" value="TUBULIN"/>
</dbReference>
<dbReference type="GO" id="GO:0000930">
    <property type="term" value="C:gamma-tubulin complex"/>
    <property type="evidence" value="ECO:0007669"/>
    <property type="project" value="InterPro"/>
</dbReference>
<feature type="domain" description="Tubulin/FtsZ 2-layer sandwich" evidence="11">
    <location>
        <begin position="249"/>
        <end position="393"/>
    </location>
</feature>
<dbReference type="InterPro" id="IPR018316">
    <property type="entry name" value="Tubulin/FtsZ_2-layer-sand-dom"/>
</dbReference>
<dbReference type="InterPro" id="IPR036525">
    <property type="entry name" value="Tubulin/FtsZ_GTPase_sf"/>
</dbReference>
<dbReference type="InterPro" id="IPR017975">
    <property type="entry name" value="Tubulin_CS"/>
</dbReference>
<dbReference type="Gene3D" id="3.40.50.1440">
    <property type="entry name" value="Tubulin/FtsZ, GTPase domain"/>
    <property type="match status" value="1"/>
</dbReference>
<evidence type="ECO:0000256" key="7">
    <source>
        <dbReference type="ARBA" id="ARBA00023134"/>
    </source>
</evidence>
<comment type="function">
    <text evidence="1">Tubulin is the major constituent of microtubules. The gamma chain is found at microtubule organizing centers (MTOC) such as the spindle poles or the centrosome, suggesting that it is involved in the minus-end nucleation of microtubule assembly.</text>
</comment>
<dbReference type="STRING" id="478820.A0A196SJG3"/>
<dbReference type="Pfam" id="PF03953">
    <property type="entry name" value="Tubulin_C"/>
    <property type="match status" value="1"/>
</dbReference>
<dbReference type="AlphaFoldDB" id="A0A196SJG3"/>
<keyword evidence="6 9" id="KW-0547">Nucleotide-binding</keyword>
<dbReference type="EMBL" id="LXWW01000043">
    <property type="protein sequence ID" value="OAO17185.1"/>
    <property type="molecule type" value="Genomic_DNA"/>
</dbReference>
<gene>
    <name evidence="12" type="ORF">AV274_1072</name>
</gene>
<evidence type="ECO:0000256" key="3">
    <source>
        <dbReference type="ARBA" id="ARBA00009636"/>
    </source>
</evidence>
<dbReference type="InterPro" id="IPR002454">
    <property type="entry name" value="Gamma_tubulin"/>
</dbReference>
<dbReference type="GO" id="GO:0031122">
    <property type="term" value="P:cytoplasmic microtubule organization"/>
    <property type="evidence" value="ECO:0007669"/>
    <property type="project" value="InterPro"/>
</dbReference>
<keyword evidence="5 9" id="KW-0493">Microtubule</keyword>
<dbReference type="GO" id="GO:0005525">
    <property type="term" value="F:GTP binding"/>
    <property type="evidence" value="ECO:0007669"/>
    <property type="project" value="UniProtKB-UniRule"/>
</dbReference>
<dbReference type="Pfam" id="PF00091">
    <property type="entry name" value="Tubulin"/>
    <property type="match status" value="1"/>
</dbReference>
<evidence type="ECO:0000256" key="2">
    <source>
        <dbReference type="ARBA" id="ARBA00004267"/>
    </source>
</evidence>
<evidence type="ECO:0000256" key="1">
    <source>
        <dbReference type="ARBA" id="ARBA00004079"/>
    </source>
</evidence>
<proteinExistence type="inferred from homology"/>
<dbReference type="Gene3D" id="1.10.287.600">
    <property type="entry name" value="Helix hairpin bin"/>
    <property type="match status" value="1"/>
</dbReference>
<comment type="caution">
    <text evidence="12">The sequence shown here is derived from an EMBL/GenBank/DDBJ whole genome shotgun (WGS) entry which is preliminary data.</text>
</comment>
<comment type="subcellular location">
    <subcellularLocation>
        <location evidence="2">Cytoplasm</location>
        <location evidence="2">Cytoskeleton</location>
        <location evidence="2">Microtubule organizing center</location>
    </subcellularLocation>
</comment>
<evidence type="ECO:0000259" key="10">
    <source>
        <dbReference type="SMART" id="SM00864"/>
    </source>
</evidence>
<evidence type="ECO:0000256" key="4">
    <source>
        <dbReference type="ARBA" id="ARBA00022490"/>
    </source>
</evidence>
<reference evidence="12 13" key="1">
    <citation type="submission" date="2016-05" db="EMBL/GenBank/DDBJ databases">
        <title>Nuclear genome of Blastocystis sp. subtype 1 NandII.</title>
        <authorList>
            <person name="Gentekaki E."/>
            <person name="Curtis B."/>
            <person name="Stairs C."/>
            <person name="Eme L."/>
            <person name="Herman E."/>
            <person name="Klimes V."/>
            <person name="Arias M.C."/>
            <person name="Elias M."/>
            <person name="Hilliou F."/>
            <person name="Klute M."/>
            <person name="Malik S.-B."/>
            <person name="Pightling A."/>
            <person name="Rachubinski R."/>
            <person name="Salas D."/>
            <person name="Schlacht A."/>
            <person name="Suga H."/>
            <person name="Archibald J."/>
            <person name="Ball S.G."/>
            <person name="Clark G."/>
            <person name="Dacks J."/>
            <person name="Van Der Giezen M."/>
            <person name="Tsaousis A."/>
            <person name="Roger A."/>
        </authorList>
    </citation>
    <scope>NUCLEOTIDE SEQUENCE [LARGE SCALE GENOMIC DNA]</scope>
    <source>
        <strain evidence="13">ATCC 50177 / NandII</strain>
    </source>
</reference>
<accession>A0A196SJG3</accession>
<dbReference type="GO" id="GO:0007020">
    <property type="term" value="P:microtubule nucleation"/>
    <property type="evidence" value="ECO:0007669"/>
    <property type="project" value="InterPro"/>
</dbReference>
<comment type="similarity">
    <text evidence="3 9">Belongs to the tubulin family.</text>
</comment>
<comment type="function">
    <text evidence="9">Tubulin is the major constituent of microtubules, protein filaments consisting of alpha- and beta-tubulin heterodimers. Gamma-tubulin is a key component of the gamma-tubulin ring complex (gTuRC) which mediates microtubule nucleation. The gTuRC regulates the minus-end nucleation of alpha-beta tubulin heterodimers that grow into microtubule protafilaments, a critical step in centrosome duplication and spindle formation.</text>
</comment>
<keyword evidence="13" id="KW-1185">Reference proteome</keyword>
<dbReference type="SMART" id="SM00864">
    <property type="entry name" value="Tubulin"/>
    <property type="match status" value="1"/>
</dbReference>
<sequence length="448" mass="49630">MPREMISIQIGQCGNQVGFEFWKRMCSEHGIGPDGTLKETAQNTVDRKDVFFYQADDNHYIPRSILLDLEPKVIETIGQSDYRNLFNPENIFVPKEGGSAGNNWGMGYSEAAKYSDDLIDIITREAEDCDSFEGFMLTHSIAGGTGSGMGSYLLEHIKDAFPNKIVQTFSVFPAADSNSDVVTQPYNSTLALSRLIQFADCTIVLDNRSLNSIVSDSKIVTTVTLNQMNALVANVMSLSTATLRYPGYVSNDLCSMISGLVPSPRLHFLLTSYTPLHVGAANEEVVSVRKTSVYDVQRRLLQYKNFMASATSRNGAFLSALHIIQGDVDPAEVHSSMQTIANQNAPRFVPWGPNSVQVILAPRSPFVSAASRVTGLMMANHSCVGEIFSVIGRQFDTIFKRKAYLANYLNLPLFNNDDSEFKECRELLGDVVKEYKEAESADYVHWAQ</sequence>
<evidence type="ECO:0000256" key="8">
    <source>
        <dbReference type="ARBA" id="ARBA00023212"/>
    </source>
</evidence>
<dbReference type="PANTHER" id="PTHR11588">
    <property type="entry name" value="TUBULIN"/>
    <property type="match status" value="1"/>
</dbReference>
<dbReference type="InterPro" id="IPR008280">
    <property type="entry name" value="Tub_FtsZ_C"/>
</dbReference>
<protein>
    <recommendedName>
        <fullName evidence="9">Tubulin gamma chain</fullName>
    </recommendedName>
</protein>
<dbReference type="InterPro" id="IPR003008">
    <property type="entry name" value="Tubulin_FtsZ_GTPase"/>
</dbReference>
<dbReference type="CDD" id="cd02188">
    <property type="entry name" value="gamma_tubulin"/>
    <property type="match status" value="1"/>
</dbReference>
<evidence type="ECO:0000259" key="11">
    <source>
        <dbReference type="SMART" id="SM00865"/>
    </source>
</evidence>
<keyword evidence="8" id="KW-0206">Cytoskeleton</keyword>
<dbReference type="InterPro" id="IPR023123">
    <property type="entry name" value="Tubulin_C"/>
</dbReference>
<evidence type="ECO:0000313" key="13">
    <source>
        <dbReference type="Proteomes" id="UP000078348"/>
    </source>
</evidence>
<evidence type="ECO:0000256" key="6">
    <source>
        <dbReference type="ARBA" id="ARBA00022741"/>
    </source>
</evidence>
<organism evidence="12 13">
    <name type="scientific">Blastocystis sp. subtype 1 (strain ATCC 50177 / NandII)</name>
    <dbReference type="NCBI Taxonomy" id="478820"/>
    <lineage>
        <taxon>Eukaryota</taxon>
        <taxon>Sar</taxon>
        <taxon>Stramenopiles</taxon>
        <taxon>Bigyra</taxon>
        <taxon>Opalozoa</taxon>
        <taxon>Opalinata</taxon>
        <taxon>Blastocystidae</taxon>
        <taxon>Blastocystis</taxon>
    </lineage>
</organism>